<evidence type="ECO:0000256" key="2">
    <source>
        <dbReference type="SAM" id="Coils"/>
    </source>
</evidence>
<dbReference type="InterPro" id="IPR036875">
    <property type="entry name" value="Znf_CCHC_sf"/>
</dbReference>
<keyword evidence="1" id="KW-0479">Metal-binding</keyword>
<evidence type="ECO:0000313" key="6">
    <source>
        <dbReference type="Proteomes" id="UP000215914"/>
    </source>
</evidence>
<feature type="region of interest" description="Disordered" evidence="3">
    <location>
        <begin position="439"/>
        <end position="476"/>
    </location>
</feature>
<gene>
    <name evidence="5" type="ORF">HannXRQ_Chr09g0262521</name>
</gene>
<accession>A0A251TY08</accession>
<protein>
    <submittedName>
        <fullName evidence="5">Putative zinc finger, CCHC-type</fullName>
    </submittedName>
</protein>
<feature type="compositionally biased region" description="Polar residues" evidence="3">
    <location>
        <begin position="571"/>
        <end position="589"/>
    </location>
</feature>
<dbReference type="GO" id="GO:0008270">
    <property type="term" value="F:zinc ion binding"/>
    <property type="evidence" value="ECO:0007669"/>
    <property type="project" value="UniProtKB-KW"/>
</dbReference>
<feature type="domain" description="CCHC-type" evidence="4">
    <location>
        <begin position="848"/>
        <end position="864"/>
    </location>
</feature>
<feature type="region of interest" description="Disordered" evidence="3">
    <location>
        <begin position="994"/>
        <end position="1098"/>
    </location>
</feature>
<dbReference type="InParanoid" id="A0A251TY08"/>
<feature type="compositionally biased region" description="Polar residues" evidence="3">
    <location>
        <begin position="1089"/>
        <end position="1098"/>
    </location>
</feature>
<keyword evidence="6" id="KW-1185">Reference proteome</keyword>
<dbReference type="Pfam" id="PF00098">
    <property type="entry name" value="zf-CCHC"/>
    <property type="match status" value="1"/>
</dbReference>
<feature type="compositionally biased region" description="Basic and acidic residues" evidence="3">
    <location>
        <begin position="1045"/>
        <end position="1066"/>
    </location>
</feature>
<evidence type="ECO:0000313" key="5">
    <source>
        <dbReference type="EMBL" id="OTG15633.1"/>
    </source>
</evidence>
<dbReference type="InterPro" id="IPR001878">
    <property type="entry name" value="Znf_CCHC"/>
</dbReference>
<dbReference type="Proteomes" id="UP000215914">
    <property type="component" value="Chromosome 9"/>
</dbReference>
<sequence length="1376" mass="157174">MPLNDPSLLTALKAQIQIGGTPQVNTFQATFHYQMAYRVQNHSLDIMVPGSQDNSGDALLIDIDSNATPTCTYVPKQLSGEELTKLLPEKWITNYEQIHQAPVQITTTPDFVRHQDGQVEVRFARQDRREIFSTISMLQPAEEPHFPFDVCDCQECLDEAYELEYKEETKRKKKKGSQNALKKRYEAGDPNVGLLGEPSGKFDYYVLYGDSKPKPKQTQPSRPRHPPIQVDECCMLGTTPPFPSSPGYQVEFPPLTSFEDTQQKTKHSWKIKNPTTVGATGVPESITAAEATLNWQSENAVAQNKALSAILAHQNNITKAHENLTSRVQELEGIIYEVRAKILELHHELLQLVQNSSGPQLPQGLQQKEAEMKFLKAQLADLERQHKQQRVSTYADDPWRLPTTPFVRTSFDPQPLPASSFLHNSPSLNLWAKEQAKIKARKASSTRSTSSESTSKAASSGKGKEPSGSKHDMSDNVMMMTSTKAPEKLPNRENGISSFLQALTKTSKESVPMVAPVIAPLTRDDASSVYEESSTSQSYEEVPPTDEFEHLFMNEDTTERVYVSDIDDEASQTSPQTTERAPPNTDSKQQFTFDDVLPAKWRDRSIEMLTWCTAELQYYSIDMVIKRFLARCQGRLRDWYVSLGEYRQTNILNSKTPEEFINNIYYEFIGNPVDHTIRAREEFLKMKCCSFRPKDLEKHYNRMSERFYCLQGIDDVNLKQVFLNSFPESLANEAYRALEAKSMTVAQASLGGLYQLIKNALTKLCNQKQFLVEFEKTGRRLGSACNDKHLKIKCKDDSSCSCSKPHKKSRFVSFKKSGDYYSRSGKHNSQRRWKFLNKKSKRGRNTNRCYVCNKEGHFAKDCKNTRKTQALLEAINKVEPVDVSDIESLYSLDDEPGKRMICTISYSSCEESETSETTESEEEPLQIYMMEEGPQEDHGDPCGQSLTAAMFQKIQKSQNNKQYPSLKDHVEDSLSEQFKEKCTLLPKRNLPAQLKKAKETTRQKQKQIPVADKGISQKSKDEESGPREEIMSGHKGSLLRKKGKTTKEVIWVKKETGKPSGRERRGANHTKPATGSKQKKQPRSSSSQEIPSLQESCTAVQEDKEKILKDSLPDDVAYLKASKFKNSHNPNTSIPKEIVMDPLIKKLQKEEVPEEIIEVVNKHAITDESLLNYKNLLTLTFKTQGPLMDGDKFFPDYPFLNVFRLKNMHRLSKEGLAFLWYLTESFAIAMAFNSNKLLAYLLDYQLGCLSGEKENFAKFLEWFLPIHVWDQLMRDSPKKHCMILFHKPSHFKKKSYGLNPGEPPRFKWDMNPAGWYDINPAGYYYKINYQDAWMETRINLAKTNQIKTEDLPPEILNGEYPWKEEDPQTVEWEKRS</sequence>
<evidence type="ECO:0000256" key="1">
    <source>
        <dbReference type="PROSITE-ProRule" id="PRU00047"/>
    </source>
</evidence>
<dbReference type="Gene3D" id="4.10.60.10">
    <property type="entry name" value="Zinc finger, CCHC-type"/>
    <property type="match status" value="1"/>
</dbReference>
<keyword evidence="1" id="KW-0862">Zinc</keyword>
<reference evidence="6" key="1">
    <citation type="journal article" date="2017" name="Nature">
        <title>The sunflower genome provides insights into oil metabolism, flowering and Asterid evolution.</title>
        <authorList>
            <person name="Badouin H."/>
            <person name="Gouzy J."/>
            <person name="Grassa C.J."/>
            <person name="Murat F."/>
            <person name="Staton S.E."/>
            <person name="Cottret L."/>
            <person name="Lelandais-Briere C."/>
            <person name="Owens G.L."/>
            <person name="Carrere S."/>
            <person name="Mayjonade B."/>
            <person name="Legrand L."/>
            <person name="Gill N."/>
            <person name="Kane N.C."/>
            <person name="Bowers J.E."/>
            <person name="Hubner S."/>
            <person name="Bellec A."/>
            <person name="Berard A."/>
            <person name="Berges H."/>
            <person name="Blanchet N."/>
            <person name="Boniface M.C."/>
            <person name="Brunel D."/>
            <person name="Catrice O."/>
            <person name="Chaidir N."/>
            <person name="Claudel C."/>
            <person name="Donnadieu C."/>
            <person name="Faraut T."/>
            <person name="Fievet G."/>
            <person name="Helmstetter N."/>
            <person name="King M."/>
            <person name="Knapp S.J."/>
            <person name="Lai Z."/>
            <person name="Le Paslier M.C."/>
            <person name="Lippi Y."/>
            <person name="Lorenzon L."/>
            <person name="Mandel J.R."/>
            <person name="Marage G."/>
            <person name="Marchand G."/>
            <person name="Marquand E."/>
            <person name="Bret-Mestries E."/>
            <person name="Morien E."/>
            <person name="Nambeesan S."/>
            <person name="Nguyen T."/>
            <person name="Pegot-Espagnet P."/>
            <person name="Pouilly N."/>
            <person name="Raftis F."/>
            <person name="Sallet E."/>
            <person name="Schiex T."/>
            <person name="Thomas J."/>
            <person name="Vandecasteele C."/>
            <person name="Vares D."/>
            <person name="Vear F."/>
            <person name="Vautrin S."/>
            <person name="Crespi M."/>
            <person name="Mangin B."/>
            <person name="Burke J.M."/>
            <person name="Salse J."/>
            <person name="Munos S."/>
            <person name="Vincourt P."/>
            <person name="Rieseberg L.H."/>
            <person name="Langlade N.B."/>
        </authorList>
    </citation>
    <scope>NUCLEOTIDE SEQUENCE [LARGE SCALE GENOMIC DNA]</scope>
    <source>
        <strain evidence="6">cv. SF193</strain>
    </source>
</reference>
<dbReference type="PROSITE" id="PS50158">
    <property type="entry name" value="ZF_CCHC"/>
    <property type="match status" value="1"/>
</dbReference>
<proteinExistence type="predicted"/>
<organism evidence="5 6">
    <name type="scientific">Helianthus annuus</name>
    <name type="common">Common sunflower</name>
    <dbReference type="NCBI Taxonomy" id="4232"/>
    <lineage>
        <taxon>Eukaryota</taxon>
        <taxon>Viridiplantae</taxon>
        <taxon>Streptophyta</taxon>
        <taxon>Embryophyta</taxon>
        <taxon>Tracheophyta</taxon>
        <taxon>Spermatophyta</taxon>
        <taxon>Magnoliopsida</taxon>
        <taxon>eudicotyledons</taxon>
        <taxon>Gunneridae</taxon>
        <taxon>Pentapetalae</taxon>
        <taxon>asterids</taxon>
        <taxon>campanulids</taxon>
        <taxon>Asterales</taxon>
        <taxon>Asteraceae</taxon>
        <taxon>Asteroideae</taxon>
        <taxon>Heliantheae alliance</taxon>
        <taxon>Heliantheae</taxon>
        <taxon>Helianthus</taxon>
    </lineage>
</organism>
<feature type="compositionally biased region" description="Low complexity" evidence="3">
    <location>
        <begin position="445"/>
        <end position="461"/>
    </location>
</feature>
<feature type="coiled-coil region" evidence="2">
    <location>
        <begin position="365"/>
        <end position="392"/>
    </location>
</feature>
<evidence type="ECO:0000259" key="4">
    <source>
        <dbReference type="PROSITE" id="PS50158"/>
    </source>
</evidence>
<keyword evidence="1" id="KW-0863">Zinc-finger</keyword>
<dbReference type="PANTHER" id="PTHR46249:SF29">
    <property type="entry name" value="VIRAL MOVEMENT PROTEIN"/>
    <property type="match status" value="1"/>
</dbReference>
<name>A0A251TY08_HELAN</name>
<keyword evidence="2" id="KW-0175">Coiled coil</keyword>
<dbReference type="PANTHER" id="PTHR46249">
    <property type="entry name" value="CCHC-TYPE DOMAIN-CONTAINING PROTEIN-RELATED"/>
    <property type="match status" value="1"/>
</dbReference>
<feature type="compositionally biased region" description="Basic and acidic residues" evidence="3">
    <location>
        <begin position="462"/>
        <end position="474"/>
    </location>
</feature>
<feature type="compositionally biased region" description="Basic and acidic residues" evidence="3">
    <location>
        <begin position="1018"/>
        <end position="1032"/>
    </location>
</feature>
<dbReference type="EMBL" id="CM007898">
    <property type="protein sequence ID" value="OTG15633.1"/>
    <property type="molecule type" value="Genomic_DNA"/>
</dbReference>
<feature type="region of interest" description="Disordered" evidence="3">
    <location>
        <begin position="566"/>
        <end position="589"/>
    </location>
</feature>
<dbReference type="SMART" id="SM00343">
    <property type="entry name" value="ZnF_C2HC"/>
    <property type="match status" value="1"/>
</dbReference>
<dbReference type="GO" id="GO:0003676">
    <property type="term" value="F:nucleic acid binding"/>
    <property type="evidence" value="ECO:0007669"/>
    <property type="project" value="InterPro"/>
</dbReference>
<dbReference type="SUPFAM" id="SSF57756">
    <property type="entry name" value="Retrovirus zinc finger-like domains"/>
    <property type="match status" value="1"/>
</dbReference>
<evidence type="ECO:0000256" key="3">
    <source>
        <dbReference type="SAM" id="MobiDB-lite"/>
    </source>
</evidence>